<keyword evidence="4 5" id="KW-0472">Membrane</keyword>
<evidence type="ECO:0000313" key="7">
    <source>
        <dbReference type="EMBL" id="MBM3281888.1"/>
    </source>
</evidence>
<evidence type="ECO:0000256" key="4">
    <source>
        <dbReference type="ARBA" id="ARBA00023136"/>
    </source>
</evidence>
<name>A0A8T4CAA1_9ARCH</name>
<evidence type="ECO:0000256" key="1">
    <source>
        <dbReference type="ARBA" id="ARBA00004141"/>
    </source>
</evidence>
<accession>A0A8T4CAA1</accession>
<dbReference type="Proteomes" id="UP000774699">
    <property type="component" value="Unassembled WGS sequence"/>
</dbReference>
<proteinExistence type="predicted"/>
<reference evidence="7" key="1">
    <citation type="submission" date="2019-03" db="EMBL/GenBank/DDBJ databases">
        <title>Lake Tanganyika Metagenome-Assembled Genomes (MAGs).</title>
        <authorList>
            <person name="Tran P."/>
        </authorList>
    </citation>
    <scope>NUCLEOTIDE SEQUENCE</scope>
    <source>
        <strain evidence="7">M_DeepCast_50m_m2_156</strain>
    </source>
</reference>
<evidence type="ECO:0000259" key="6">
    <source>
        <dbReference type="Pfam" id="PF04893"/>
    </source>
</evidence>
<dbReference type="EMBL" id="VGJJ01000003">
    <property type="protein sequence ID" value="MBM3281888.1"/>
    <property type="molecule type" value="Genomic_DNA"/>
</dbReference>
<feature type="transmembrane region" description="Helical" evidence="5">
    <location>
        <begin position="175"/>
        <end position="203"/>
    </location>
</feature>
<evidence type="ECO:0000256" key="3">
    <source>
        <dbReference type="ARBA" id="ARBA00022989"/>
    </source>
</evidence>
<dbReference type="AlphaFoldDB" id="A0A8T4CAA1"/>
<evidence type="ECO:0000256" key="5">
    <source>
        <dbReference type="SAM" id="Phobius"/>
    </source>
</evidence>
<evidence type="ECO:0000256" key="2">
    <source>
        <dbReference type="ARBA" id="ARBA00022692"/>
    </source>
</evidence>
<organism evidence="7 8">
    <name type="scientific">Candidatus Iainarchaeum sp</name>
    <dbReference type="NCBI Taxonomy" id="3101447"/>
    <lineage>
        <taxon>Archaea</taxon>
        <taxon>Candidatus Iainarchaeota</taxon>
        <taxon>Candidatus Iainarchaeia</taxon>
        <taxon>Candidatus Iainarchaeales</taxon>
        <taxon>Candidatus Iainarchaeaceae</taxon>
        <taxon>Candidatus Iainarchaeum</taxon>
    </lineage>
</organism>
<evidence type="ECO:0000313" key="8">
    <source>
        <dbReference type="Proteomes" id="UP000774699"/>
    </source>
</evidence>
<keyword evidence="3 5" id="KW-1133">Transmembrane helix</keyword>
<feature type="transmembrane region" description="Helical" evidence="5">
    <location>
        <begin position="148"/>
        <end position="168"/>
    </location>
</feature>
<keyword evidence="2 5" id="KW-0812">Transmembrane</keyword>
<dbReference type="InterPro" id="IPR006977">
    <property type="entry name" value="Yip1_dom"/>
</dbReference>
<feature type="domain" description="Yip1" evidence="6">
    <location>
        <begin position="4"/>
        <end position="188"/>
    </location>
</feature>
<gene>
    <name evidence="7" type="ORF">FJY86_00920</name>
</gene>
<dbReference type="Pfam" id="PF04893">
    <property type="entry name" value="Yip1"/>
    <property type="match status" value="1"/>
</dbReference>
<comment type="subcellular location">
    <subcellularLocation>
        <location evidence="1">Membrane</location>
        <topology evidence="1">Multi-pass membrane protein</topology>
    </subcellularLocation>
</comment>
<feature type="transmembrane region" description="Helical" evidence="5">
    <location>
        <begin position="122"/>
        <end position="142"/>
    </location>
</feature>
<feature type="transmembrane region" description="Helical" evidence="5">
    <location>
        <begin position="30"/>
        <end position="53"/>
    </location>
</feature>
<feature type="transmembrane region" description="Helical" evidence="5">
    <location>
        <begin position="65"/>
        <end position="87"/>
    </location>
</feature>
<sequence>MEFFEILIHPKERMEQELRNVDVNWAHKRFAIYGAVIGLLFGLMFAVLGGIIGVAAGGATQNSDVFGLIAGLGFLAIIIMPILMALLTVISSYIFYHIVAFIAKLLGGNGSFDANYFLAAKLLLPLIVVNIIMFIVTMIPYIGGIINLVWFLYTVYLMVVLVSVANALSLGKAIVVWVILMIVGFILGLFMAGAMLASLIGAVGAGTTTLN</sequence>
<comment type="caution">
    <text evidence="7">The sequence shown here is derived from an EMBL/GenBank/DDBJ whole genome shotgun (WGS) entry which is preliminary data.</text>
</comment>
<feature type="transmembrane region" description="Helical" evidence="5">
    <location>
        <begin position="93"/>
        <end position="110"/>
    </location>
</feature>
<protein>
    <submittedName>
        <fullName evidence="7">YIP1 family protein</fullName>
    </submittedName>
</protein>
<dbReference type="GO" id="GO:0016020">
    <property type="term" value="C:membrane"/>
    <property type="evidence" value="ECO:0007669"/>
    <property type="project" value="UniProtKB-SubCell"/>
</dbReference>